<protein>
    <submittedName>
        <fullName evidence="1">Uncharacterized protein</fullName>
    </submittedName>
</protein>
<keyword evidence="2" id="KW-1185">Reference proteome</keyword>
<sequence length="244" mass="25975">MNQTEPDFWVLEYVTITKDPRTGLVVAIGGTEQAADILQRTGGFLTSPGPRGDYHRLPHGLPIEQQRLKATTASHALLAAGHSVHLDPALNMLAAPDGDRDAALRYLTQLAERASAAETSSEVAEVLTEVAAPVHGLLPLTREVIVRAWIAASDLHGAAPGEEPEPIARLGSTANSLSEAARVILHARNHAARPAQPPATAPAPTSAAGRAPSPVSRRRCPRRRNVWPIWPTSTAQTSRSTSRP</sequence>
<dbReference type="Proteomes" id="UP001303608">
    <property type="component" value="Chromosome"/>
</dbReference>
<reference evidence="1" key="1">
    <citation type="submission" date="2023-10" db="EMBL/GenBank/DDBJ databases">
        <title>The genome sequence of Streptomyces violaceoruber CGMCC 4.1801.</title>
        <authorList>
            <person name="Mo P."/>
        </authorList>
    </citation>
    <scope>NUCLEOTIDE SEQUENCE</scope>
    <source>
        <strain evidence="1">CGMCC 4.1801</strain>
    </source>
</reference>
<gene>
    <name evidence="1" type="ORF">R2E43_33600</name>
</gene>
<evidence type="ECO:0000313" key="1">
    <source>
        <dbReference type="EMBL" id="WOZ02126.1"/>
    </source>
</evidence>
<evidence type="ECO:0000313" key="2">
    <source>
        <dbReference type="Proteomes" id="UP001303608"/>
    </source>
</evidence>
<dbReference type="EMBL" id="CP137734">
    <property type="protein sequence ID" value="WOZ02126.1"/>
    <property type="molecule type" value="Genomic_DNA"/>
</dbReference>
<name>A0ACD4WX90_STRVN</name>
<proteinExistence type="predicted"/>
<organism evidence="1 2">
    <name type="scientific">Streptomyces violaceoruber</name>
    <dbReference type="NCBI Taxonomy" id="1935"/>
    <lineage>
        <taxon>Bacteria</taxon>
        <taxon>Bacillati</taxon>
        <taxon>Actinomycetota</taxon>
        <taxon>Actinomycetes</taxon>
        <taxon>Kitasatosporales</taxon>
        <taxon>Streptomycetaceae</taxon>
        <taxon>Streptomyces</taxon>
        <taxon>Streptomyces violaceoruber group</taxon>
    </lineage>
</organism>
<accession>A0ACD4WX90</accession>